<comment type="caution">
    <text evidence="3">The sequence shown here is derived from an EMBL/GenBank/DDBJ whole genome shotgun (WGS) entry which is preliminary data.</text>
</comment>
<dbReference type="EMBL" id="BAABIE010000011">
    <property type="protein sequence ID" value="GAA4752843.1"/>
    <property type="molecule type" value="Genomic_DNA"/>
</dbReference>
<feature type="compositionally biased region" description="Polar residues" evidence="1">
    <location>
        <begin position="120"/>
        <end position="135"/>
    </location>
</feature>
<reference evidence="4" key="1">
    <citation type="journal article" date="2019" name="Int. J. Syst. Evol. Microbiol.">
        <title>The Global Catalogue of Microorganisms (GCM) 10K type strain sequencing project: providing services to taxonomists for standard genome sequencing and annotation.</title>
        <authorList>
            <consortium name="The Broad Institute Genomics Platform"/>
            <consortium name="The Broad Institute Genome Sequencing Center for Infectious Disease"/>
            <person name="Wu L."/>
            <person name="Ma J."/>
        </authorList>
    </citation>
    <scope>NUCLEOTIDE SEQUENCE [LARGE SCALE GENOMIC DNA]</scope>
    <source>
        <strain evidence="4">JCM 18077</strain>
    </source>
</reference>
<feature type="domain" description="L,D-TPase catalytic" evidence="2">
    <location>
        <begin position="46"/>
        <end position="198"/>
    </location>
</feature>
<evidence type="ECO:0000313" key="3">
    <source>
        <dbReference type="EMBL" id="GAA4752843.1"/>
    </source>
</evidence>
<keyword evidence="4" id="KW-1185">Reference proteome</keyword>
<dbReference type="RefSeq" id="WP_345313730.1">
    <property type="nucleotide sequence ID" value="NZ_BAABIE010000011.1"/>
</dbReference>
<organism evidence="3 4">
    <name type="scientific">Gordonia alkaliphila</name>
    <dbReference type="NCBI Taxonomy" id="1053547"/>
    <lineage>
        <taxon>Bacteria</taxon>
        <taxon>Bacillati</taxon>
        <taxon>Actinomycetota</taxon>
        <taxon>Actinomycetes</taxon>
        <taxon>Mycobacteriales</taxon>
        <taxon>Gordoniaceae</taxon>
        <taxon>Gordonia</taxon>
    </lineage>
</organism>
<feature type="region of interest" description="Disordered" evidence="1">
    <location>
        <begin position="117"/>
        <end position="140"/>
    </location>
</feature>
<dbReference type="PANTHER" id="PTHR38589">
    <property type="entry name" value="BLR0621 PROTEIN"/>
    <property type="match status" value="1"/>
</dbReference>
<dbReference type="InterPro" id="IPR005490">
    <property type="entry name" value="LD_TPept_cat_dom"/>
</dbReference>
<proteinExistence type="predicted"/>
<accession>A0ABP8ZCR3</accession>
<dbReference type="PANTHER" id="PTHR38589:SF1">
    <property type="entry name" value="BLR0621 PROTEIN"/>
    <property type="match status" value="1"/>
</dbReference>
<evidence type="ECO:0000259" key="2">
    <source>
        <dbReference type="Pfam" id="PF03734"/>
    </source>
</evidence>
<sequence>MIENLLRGFLPGGDTPGTPLPGNPVGDTGQMIVVSMPSTAATQGTLTAFEKDANGQWKPVIGPTAAWVGSEGIGKSQDNVHRTPEGTFAIGQAFGRQDNPGTKLSYTKVDNQDWWDGNMKSPTYNQMVRQPSTPGEGSENLYDMGPAYDYAVEVKHNPTNTPGNASAIFLHVGNEPTWGCVAIGREQMVEILKWLDPAKNPKISIGVNTKSPADVKDAPSLVDPQGQPLGDDALSQILGQFTSVIPELLQSVTGSSK</sequence>
<dbReference type="Pfam" id="PF03734">
    <property type="entry name" value="YkuD"/>
    <property type="match status" value="1"/>
</dbReference>
<protein>
    <recommendedName>
        <fullName evidence="2">L,D-TPase catalytic domain-containing protein</fullName>
    </recommendedName>
</protein>
<evidence type="ECO:0000313" key="4">
    <source>
        <dbReference type="Proteomes" id="UP001500822"/>
    </source>
</evidence>
<dbReference type="Proteomes" id="UP001500822">
    <property type="component" value="Unassembled WGS sequence"/>
</dbReference>
<gene>
    <name evidence="3" type="ORF">GCM10023217_24880</name>
</gene>
<evidence type="ECO:0000256" key="1">
    <source>
        <dbReference type="SAM" id="MobiDB-lite"/>
    </source>
</evidence>
<name>A0ABP8ZCR3_9ACTN</name>